<reference evidence="1" key="1">
    <citation type="submission" date="2011-11" db="EMBL/GenBank/DDBJ databases">
        <title>The Genome Sequence of Fusarium oxysporum Cotton.</title>
        <authorList>
            <consortium name="The Broad Institute Genome Sequencing Platform"/>
            <person name="Ma L.-J."/>
            <person name="Gale L.R."/>
            <person name="Schwartz D.C."/>
            <person name="Zhou S."/>
            <person name="Corby-Kistler H."/>
            <person name="Young S.K."/>
            <person name="Zeng Q."/>
            <person name="Gargeya S."/>
            <person name="Fitzgerald M."/>
            <person name="Haas B."/>
            <person name="Abouelleil A."/>
            <person name="Alvarado L."/>
            <person name="Arachchi H.M."/>
            <person name="Berlin A."/>
            <person name="Brown A."/>
            <person name="Chapman S.B."/>
            <person name="Chen Z."/>
            <person name="Dunbar C."/>
            <person name="Freedman E."/>
            <person name="Gearin G."/>
            <person name="Goldberg J."/>
            <person name="Griggs A."/>
            <person name="Gujja S."/>
            <person name="Heiman D."/>
            <person name="Howarth C."/>
            <person name="Larson L."/>
            <person name="Lui A."/>
            <person name="MacDonald P.J.P."/>
            <person name="Montmayeur A."/>
            <person name="Murphy C."/>
            <person name="Neiman D."/>
            <person name="Pearson M."/>
            <person name="Priest M."/>
            <person name="Roberts A."/>
            <person name="Saif S."/>
            <person name="Shea T."/>
            <person name="Shenoy N."/>
            <person name="Sisk P."/>
            <person name="Stolte C."/>
            <person name="Sykes S."/>
            <person name="Wortman J."/>
            <person name="Nusbaum C."/>
            <person name="Birren B."/>
        </authorList>
    </citation>
    <scope>NUCLEOTIDE SEQUENCE [LARGE SCALE GENOMIC DNA]</scope>
    <source>
        <strain evidence="1">25433</strain>
    </source>
</reference>
<evidence type="ECO:0000313" key="1">
    <source>
        <dbReference type="EMBL" id="EXM12406.1"/>
    </source>
</evidence>
<accession>X0KUQ7</accession>
<protein>
    <submittedName>
        <fullName evidence="1">Uncharacterized protein</fullName>
    </submittedName>
</protein>
<dbReference type="Proteomes" id="UP000030701">
    <property type="component" value="Unassembled WGS sequence"/>
</dbReference>
<organism evidence="1">
    <name type="scientific">Fusarium oxysporum f. sp. vasinfectum 25433</name>
    <dbReference type="NCBI Taxonomy" id="1089449"/>
    <lineage>
        <taxon>Eukaryota</taxon>
        <taxon>Fungi</taxon>
        <taxon>Dikarya</taxon>
        <taxon>Ascomycota</taxon>
        <taxon>Pezizomycotina</taxon>
        <taxon>Sordariomycetes</taxon>
        <taxon>Hypocreomycetidae</taxon>
        <taxon>Hypocreales</taxon>
        <taxon>Nectriaceae</taxon>
        <taxon>Fusarium</taxon>
        <taxon>Fusarium oxysporum species complex</taxon>
    </lineage>
</organism>
<proteinExistence type="predicted"/>
<dbReference type="AlphaFoldDB" id="X0KUQ7"/>
<gene>
    <name evidence="1" type="ORF">FOTG_19092</name>
</gene>
<dbReference type="EMBL" id="KK035583">
    <property type="protein sequence ID" value="EXM12406.1"/>
    <property type="molecule type" value="Genomic_DNA"/>
</dbReference>
<dbReference type="HOGENOM" id="CLU_3087291_0_0_1"/>
<reference evidence="1" key="2">
    <citation type="submission" date="2014-03" db="EMBL/GenBank/DDBJ databases">
        <title>The Genome Annotation of Fusarium oxysporum Cotton.</title>
        <authorList>
            <consortium name="The Broad Institute Genomics Platform"/>
            <person name="Ma L.-J."/>
            <person name="Corby-Kistler H."/>
            <person name="Broz K."/>
            <person name="Gale L.R."/>
            <person name="Jonkers W."/>
            <person name="O'Donnell K."/>
            <person name="Ploetz R."/>
            <person name="Steinberg C."/>
            <person name="Schwartz D.C."/>
            <person name="VanEtten H."/>
            <person name="Zhou S."/>
            <person name="Young S.K."/>
            <person name="Zeng Q."/>
            <person name="Gargeya S."/>
            <person name="Fitzgerald M."/>
            <person name="Abouelleil A."/>
            <person name="Alvarado L."/>
            <person name="Chapman S.B."/>
            <person name="Gainer-Dewar J."/>
            <person name="Goldberg J."/>
            <person name="Griggs A."/>
            <person name="Gujja S."/>
            <person name="Hansen M."/>
            <person name="Howarth C."/>
            <person name="Imamovic A."/>
            <person name="Ireland A."/>
            <person name="Larimer J."/>
            <person name="McCowan C."/>
            <person name="Murphy C."/>
            <person name="Pearson M."/>
            <person name="Poon T.W."/>
            <person name="Priest M."/>
            <person name="Roberts A."/>
            <person name="Saif S."/>
            <person name="Shea T."/>
            <person name="Sykes S."/>
            <person name="Wortman J."/>
            <person name="Nusbaum C."/>
            <person name="Birren B."/>
        </authorList>
    </citation>
    <scope>NUCLEOTIDE SEQUENCE</scope>
    <source>
        <strain evidence="1">25433</strain>
    </source>
</reference>
<name>X0KUQ7_FUSOX</name>
<sequence>MSLKRTLKTKAMRTLRWRKMTKRTFTTACIVNGSTTRKHSSLGTTYFTLRKQ</sequence>